<proteinExistence type="predicted"/>
<dbReference type="InterPro" id="IPR043428">
    <property type="entry name" value="LivM-like"/>
</dbReference>
<dbReference type="AlphaFoldDB" id="A0AA35GJN6"/>
<dbReference type="PANTHER" id="PTHR30482:SF17">
    <property type="entry name" value="ABC TRANSPORTER ATP-BINDING PROTEIN"/>
    <property type="match status" value="1"/>
</dbReference>
<feature type="transmembrane region" description="Helical" evidence="6">
    <location>
        <begin position="321"/>
        <end position="348"/>
    </location>
</feature>
<protein>
    <submittedName>
        <fullName evidence="7">Leucine/isoleucine/valine transporter permease subunit</fullName>
    </submittedName>
</protein>
<dbReference type="GO" id="GO:0015658">
    <property type="term" value="F:branched-chain amino acid transmembrane transporter activity"/>
    <property type="evidence" value="ECO:0007669"/>
    <property type="project" value="InterPro"/>
</dbReference>
<feature type="transmembrane region" description="Helical" evidence="6">
    <location>
        <begin position="148"/>
        <end position="171"/>
    </location>
</feature>
<dbReference type="PANTHER" id="PTHR30482">
    <property type="entry name" value="HIGH-AFFINITY BRANCHED-CHAIN AMINO ACID TRANSPORT SYSTEM PERMEASE"/>
    <property type="match status" value="1"/>
</dbReference>
<evidence type="ECO:0000256" key="2">
    <source>
        <dbReference type="ARBA" id="ARBA00022475"/>
    </source>
</evidence>
<reference evidence="7" key="1">
    <citation type="submission" date="2020-05" db="EMBL/GenBank/DDBJ databases">
        <authorList>
            <person name="Delgado-Blas J."/>
        </authorList>
    </citation>
    <scope>NUCLEOTIDE SEQUENCE</scope>
    <source>
        <strain evidence="7">BB1454</strain>
    </source>
</reference>
<feature type="transmembrane region" description="Helical" evidence="6">
    <location>
        <begin position="87"/>
        <end position="107"/>
    </location>
</feature>
<evidence type="ECO:0000256" key="3">
    <source>
        <dbReference type="ARBA" id="ARBA00022692"/>
    </source>
</evidence>
<keyword evidence="5 6" id="KW-0472">Membrane</keyword>
<gene>
    <name evidence="7" type="ORF">GHA_00977</name>
</gene>
<feature type="transmembrane region" description="Helical" evidence="6">
    <location>
        <begin position="119"/>
        <end position="142"/>
    </location>
</feature>
<keyword evidence="2" id="KW-1003">Cell membrane</keyword>
<evidence type="ECO:0000256" key="5">
    <source>
        <dbReference type="ARBA" id="ARBA00023136"/>
    </source>
</evidence>
<feature type="transmembrane region" description="Helical" evidence="6">
    <location>
        <begin position="247"/>
        <end position="273"/>
    </location>
</feature>
<dbReference type="CDD" id="cd06581">
    <property type="entry name" value="TM_PBP1_LivM_like"/>
    <property type="match status" value="1"/>
</dbReference>
<dbReference type="InterPro" id="IPR001851">
    <property type="entry name" value="ABC_transp_permease"/>
</dbReference>
<keyword evidence="3 6" id="KW-0812">Transmembrane</keyword>
<feature type="transmembrane region" description="Helical" evidence="6">
    <location>
        <begin position="198"/>
        <end position="218"/>
    </location>
</feature>
<dbReference type="Proteomes" id="UP000834458">
    <property type="component" value="Unassembled WGS sequence"/>
</dbReference>
<evidence type="ECO:0000256" key="6">
    <source>
        <dbReference type="SAM" id="Phobius"/>
    </source>
</evidence>
<evidence type="ECO:0000313" key="7">
    <source>
        <dbReference type="EMBL" id="CAB5673161.1"/>
    </source>
</evidence>
<evidence type="ECO:0000256" key="1">
    <source>
        <dbReference type="ARBA" id="ARBA00004651"/>
    </source>
</evidence>
<dbReference type="EMBL" id="CAHPSC010000009">
    <property type="protein sequence ID" value="CAB5673161.1"/>
    <property type="molecule type" value="Genomic_DNA"/>
</dbReference>
<feature type="transmembrane region" description="Helical" evidence="6">
    <location>
        <begin position="60"/>
        <end position="81"/>
    </location>
</feature>
<comment type="caution">
    <text evidence="7">The sequence shown here is derived from an EMBL/GenBank/DDBJ whole genome shotgun (WGS) entry which is preliminary data.</text>
</comment>
<keyword evidence="4 6" id="KW-1133">Transmembrane helix</keyword>
<evidence type="ECO:0000313" key="8">
    <source>
        <dbReference type="Proteomes" id="UP000834458"/>
    </source>
</evidence>
<organism evidence="7 8">
    <name type="scientific">Comamonas aquatica</name>
    <dbReference type="NCBI Taxonomy" id="225991"/>
    <lineage>
        <taxon>Bacteria</taxon>
        <taxon>Pseudomonadati</taxon>
        <taxon>Pseudomonadota</taxon>
        <taxon>Betaproteobacteria</taxon>
        <taxon>Burkholderiales</taxon>
        <taxon>Comamonadaceae</taxon>
        <taxon>Comamonas</taxon>
    </lineage>
</organism>
<name>A0AA35GJN6_9BURK</name>
<sequence>MSAILIPHMPNEVVPVPGGGAARTAPAYYRFKPWNIGRMVVWGVFALLLIAAPHVFTSSLALTMLSQMGYAIIICLSYNILLGQGGMLSFGHAVYTGLGSFVAIHAMNRAADGSLPIPLVLIPVVGGLAGMFFAAVLGWVTTKKSGTTFAMITLGVGELVAAMSLMLPGFFGGEGGITTNRVYGQPLLGLDFGPGIQVYYLIAFYCFVCTALMFAFTATPLGRMLNAVRDNPERVAFVGYNTQRVRYMGFIIAGFFAGIGGGLAAINFEIVTAMDSVSIIRSGTFLLFTFLGGATFFFGPIIGGVLMVIATVFLSELTKAWMLYLGLIFLFMVMYAPGGIASLIMMNLRLAKYGKLGRIFGAYLALAGTALAMLVGLAAVVEMLYHLQLNSALGDTLRFMGMQLNVRSVDSWLGAVLVFATGLGLFELTRREYLRHWGQIQEEIEHEIQRAEGH</sequence>
<dbReference type="Pfam" id="PF02653">
    <property type="entry name" value="BPD_transp_2"/>
    <property type="match status" value="1"/>
</dbReference>
<feature type="transmembrane region" description="Helical" evidence="6">
    <location>
        <begin position="285"/>
        <end position="315"/>
    </location>
</feature>
<comment type="subcellular location">
    <subcellularLocation>
        <location evidence="1">Cell membrane</location>
        <topology evidence="1">Multi-pass membrane protein</topology>
    </subcellularLocation>
</comment>
<dbReference type="GO" id="GO:0005886">
    <property type="term" value="C:plasma membrane"/>
    <property type="evidence" value="ECO:0007669"/>
    <property type="project" value="UniProtKB-SubCell"/>
</dbReference>
<feature type="transmembrane region" description="Helical" evidence="6">
    <location>
        <begin position="360"/>
        <end position="381"/>
    </location>
</feature>
<feature type="transmembrane region" description="Helical" evidence="6">
    <location>
        <begin position="36"/>
        <end position="53"/>
    </location>
</feature>
<accession>A0AA35GJN6</accession>
<evidence type="ECO:0000256" key="4">
    <source>
        <dbReference type="ARBA" id="ARBA00022989"/>
    </source>
</evidence>